<keyword evidence="1" id="KW-1133">Transmembrane helix</keyword>
<dbReference type="AlphaFoldDB" id="A0AAC9HTT2"/>
<name>A0AAC9HTT2_9PSEU</name>
<feature type="transmembrane region" description="Helical" evidence="1">
    <location>
        <begin position="255"/>
        <end position="273"/>
    </location>
</feature>
<evidence type="ECO:0000313" key="2">
    <source>
        <dbReference type="EMBL" id="AOS64370.1"/>
    </source>
</evidence>
<dbReference type="PANTHER" id="PTHR37308:SF1">
    <property type="entry name" value="POLYPRENYL-PHOSPHATE TRANSPORTER"/>
    <property type="match status" value="1"/>
</dbReference>
<dbReference type="PANTHER" id="PTHR37308">
    <property type="entry name" value="INTEGRAL MEMBRANE PROTEIN"/>
    <property type="match status" value="1"/>
</dbReference>
<dbReference type="EMBL" id="CP014859">
    <property type="protein sequence ID" value="AOS64370.1"/>
    <property type="molecule type" value="Genomic_DNA"/>
</dbReference>
<evidence type="ECO:0000256" key="1">
    <source>
        <dbReference type="SAM" id="Phobius"/>
    </source>
</evidence>
<gene>
    <name evidence="2" type="ORF">TL08_17850</name>
</gene>
<organism evidence="2 3">
    <name type="scientific">Actinoalloteichus hymeniacidonis</name>
    <dbReference type="NCBI Taxonomy" id="340345"/>
    <lineage>
        <taxon>Bacteria</taxon>
        <taxon>Bacillati</taxon>
        <taxon>Actinomycetota</taxon>
        <taxon>Actinomycetes</taxon>
        <taxon>Pseudonocardiales</taxon>
        <taxon>Pseudonocardiaceae</taxon>
        <taxon>Actinoalloteichus</taxon>
    </lineage>
</organism>
<evidence type="ECO:0000313" key="3">
    <source>
        <dbReference type="Proteomes" id="UP000095210"/>
    </source>
</evidence>
<feature type="transmembrane region" description="Helical" evidence="1">
    <location>
        <begin position="154"/>
        <end position="175"/>
    </location>
</feature>
<feature type="transmembrane region" description="Helical" evidence="1">
    <location>
        <begin position="96"/>
        <end position="118"/>
    </location>
</feature>
<dbReference type="InterPro" id="IPR007163">
    <property type="entry name" value="VCA0040-like"/>
</dbReference>
<keyword evidence="1" id="KW-0472">Membrane</keyword>
<dbReference type="KEGG" id="ahm:TL08_17850"/>
<feature type="transmembrane region" description="Helical" evidence="1">
    <location>
        <begin position="182"/>
        <end position="213"/>
    </location>
</feature>
<dbReference type="Pfam" id="PF04018">
    <property type="entry name" value="VCA0040-like"/>
    <property type="match status" value="2"/>
</dbReference>
<keyword evidence="1" id="KW-0812">Transmembrane</keyword>
<accession>A0AAC9HTT2</accession>
<sequence length="351" mass="36894">MNFLSGALIGTVEIIPGVSGGTVALVTGLYERLIASAGHLVTTLRLLVAGISRKKKGGKQNGPGVRAGQDPAEAATIEISLSRTSAAKAEAAKVDWLLLGSVLLGMAIAVVTVAQLLTPMLEEYPVESRAVFIGMVAASILVPVRMMGGLRKPLHWALLIGSAAAALLLTGLPYGSIEDPPLWLVGVVAAFAVCALVLPGLSGSFLMMVVGLYEPTLAALNARDLPYIGVFMLGAVIGLGVFVKTLQWLLEHRRQVSLAVMTGLMIGSLRALWPWQDSHSVAQTPDGDLLPVLLLALAGAASVLTLIFLEQRMTAKRVAEASVSEDAMAADTETTRIPRVVGEDPTIRIRR</sequence>
<proteinExistence type="predicted"/>
<dbReference type="Proteomes" id="UP000095210">
    <property type="component" value="Chromosome"/>
</dbReference>
<reference evidence="3" key="1">
    <citation type="submission" date="2016-03" db="EMBL/GenBank/DDBJ databases">
        <title>Complete genome sequence of the type strain Actinoalloteichus hymeniacidonis DSM 45092.</title>
        <authorList>
            <person name="Schaffert L."/>
            <person name="Albersmeier A."/>
            <person name="Winkler A."/>
            <person name="Kalinowski J."/>
            <person name="Zotchev S."/>
            <person name="Ruckert C."/>
        </authorList>
    </citation>
    <scope>NUCLEOTIDE SEQUENCE [LARGE SCALE GENOMIC DNA]</scope>
    <source>
        <strain evidence="3">HPA177(T) (DSM 45092(T))</strain>
    </source>
</reference>
<protein>
    <submittedName>
        <fullName evidence="2">Membrane protein</fullName>
    </submittedName>
</protein>
<feature type="transmembrane region" description="Helical" evidence="1">
    <location>
        <begin position="130"/>
        <end position="148"/>
    </location>
</feature>
<feature type="transmembrane region" description="Helical" evidence="1">
    <location>
        <begin position="225"/>
        <end position="243"/>
    </location>
</feature>
<feature type="transmembrane region" description="Helical" evidence="1">
    <location>
        <begin position="289"/>
        <end position="309"/>
    </location>
</feature>
<keyword evidence="3" id="KW-1185">Reference proteome</keyword>